<dbReference type="InterPro" id="IPR012337">
    <property type="entry name" value="RNaseH-like_sf"/>
</dbReference>
<keyword evidence="1" id="KW-0614">Plasmid</keyword>
<gene>
    <name evidence="1" type="ORF">DAETH_42330</name>
</gene>
<protein>
    <recommendedName>
        <fullName evidence="3">Transposase IS701-like DDE domain-containing protein</fullName>
    </recommendedName>
</protein>
<organism evidence="1 2">
    <name type="scientific">Deinococcus aetherius</name>
    <dbReference type="NCBI Taxonomy" id="200252"/>
    <lineage>
        <taxon>Bacteria</taxon>
        <taxon>Thermotogati</taxon>
        <taxon>Deinococcota</taxon>
        <taxon>Deinococci</taxon>
        <taxon>Deinococcales</taxon>
        <taxon>Deinococcaceae</taxon>
        <taxon>Deinococcus</taxon>
    </lineage>
</organism>
<name>A0ABM8AKB4_9DEIO</name>
<evidence type="ECO:0000313" key="2">
    <source>
        <dbReference type="Proteomes" id="UP001064971"/>
    </source>
</evidence>
<dbReference type="EMBL" id="AP026562">
    <property type="protein sequence ID" value="BDP44264.1"/>
    <property type="molecule type" value="Genomic_DNA"/>
</dbReference>
<dbReference type="SUPFAM" id="SSF53098">
    <property type="entry name" value="Ribonuclease H-like"/>
    <property type="match status" value="1"/>
</dbReference>
<evidence type="ECO:0008006" key="3">
    <source>
        <dbReference type="Google" id="ProtNLM"/>
    </source>
</evidence>
<proteinExistence type="predicted"/>
<sequence>MKKDVWNAFLAPEWGVYPKEQRSKRLYSDILPCFSRQQHRESFEVFLDLLLDGSGQPLPERASVKSPSALSRFLNHAAWDTRQSCRVLRQHAQETLQNFWRQQPHQRPRLELLVDLTSLEKTGKFSELADWVHTYHSVRGVDLVVLYLCCGELRLPWAFQVWRGKGSPSPAQLALKLLRTVPAALLAGKRCPRLHADGGFESTEFIRASSPVASTSWSACAAPGNWRVGGRSMT</sequence>
<evidence type="ECO:0000313" key="1">
    <source>
        <dbReference type="EMBL" id="BDP44264.1"/>
    </source>
</evidence>
<dbReference type="Proteomes" id="UP001064971">
    <property type="component" value="Plasmid pDAETH-2"/>
</dbReference>
<accession>A0ABM8AKB4</accession>
<reference evidence="1" key="1">
    <citation type="submission" date="2022-07" db="EMBL/GenBank/DDBJ databases">
        <title>Complete Genome Sequence of the Radioresistant Bacterium Deinococcus aetherius ST0316, Isolated from the Air Dust collected in Lower Stratosphere above Japan.</title>
        <authorList>
            <person name="Satoh K."/>
            <person name="Hagiwara K."/>
            <person name="Katsumata K."/>
            <person name="Kubo A."/>
            <person name="Yokobori S."/>
            <person name="Yamagishi A."/>
            <person name="Oono Y."/>
            <person name="Narumi I."/>
        </authorList>
    </citation>
    <scope>NUCLEOTIDE SEQUENCE</scope>
    <source>
        <strain evidence="1">ST0316</strain>
        <plasmid evidence="1">pDAETH-2</plasmid>
    </source>
</reference>
<geneLocation type="plasmid" evidence="1 2">
    <name>pDAETH-2</name>
</geneLocation>
<keyword evidence="2" id="KW-1185">Reference proteome</keyword>